<keyword evidence="8" id="KW-1134">Transmembrane beta strand</keyword>
<sequence>MIMTQAVKTGRTGMKSLLTGLLAPGLLFPAVLHAARDAKYEACVLEQVAIAPESLSAGEIRQHCEALSGLVDDDGVTEETNLELSATSGAVTRRFAIEDATDLVRFVITPHKPNYLIYSYNFNGYDDDTFEQQFGEDVGFSGGEVDFQISFKFPVIKQVLNTRSSLMFAYSNRSFWQIFDSSDSSPFRETNHEPEAWLSWYTDWKILGLTNRAFDLGVVHQSNGQGGVLSRSWNRVYMRFVMERGNAAFAIKPWYRIPERKKEDDNRDIEDYLGNFEFQGVYKHRKQLFELFFRNSLRDDYRGALQLGWSFPVTDRLNGYVQYYYGYGESLIDYNHKVNKLGIGIKLTDWL</sequence>
<evidence type="ECO:0000256" key="1">
    <source>
        <dbReference type="ARBA" id="ARBA00000111"/>
    </source>
</evidence>
<dbReference type="Gene3D" id="2.40.230.10">
    <property type="entry name" value="Phospholipase A1"/>
    <property type="match status" value="1"/>
</dbReference>
<dbReference type="GO" id="GO:0008970">
    <property type="term" value="F:phospholipase A1 activity"/>
    <property type="evidence" value="ECO:0007669"/>
    <property type="project" value="UniProtKB-EC"/>
</dbReference>
<feature type="active site" description="Nucleophile" evidence="18">
    <location>
        <position position="222"/>
    </location>
</feature>
<comment type="catalytic activity">
    <reaction evidence="2 20">
        <text>a 1,2-diacyl-sn-glycero-3-phosphocholine + H2O = a 1-acyl-sn-glycero-3-phosphocholine + a fatty acid + H(+)</text>
        <dbReference type="Rhea" id="RHEA:15801"/>
        <dbReference type="ChEBI" id="CHEBI:15377"/>
        <dbReference type="ChEBI" id="CHEBI:15378"/>
        <dbReference type="ChEBI" id="CHEBI:28868"/>
        <dbReference type="ChEBI" id="CHEBI:57643"/>
        <dbReference type="ChEBI" id="CHEBI:58168"/>
        <dbReference type="EC" id="3.1.1.4"/>
    </reaction>
</comment>
<evidence type="ECO:0000256" key="15">
    <source>
        <dbReference type="ARBA" id="ARBA00023098"/>
    </source>
</evidence>
<feature type="chain" id="PRO_5021041647" description="Phospholipase A1" evidence="20">
    <location>
        <begin position="35"/>
        <end position="351"/>
    </location>
</feature>
<organism evidence="21 22">
    <name type="scientific">Thiogranum longum</name>
    <dbReference type="NCBI Taxonomy" id="1537524"/>
    <lineage>
        <taxon>Bacteria</taxon>
        <taxon>Pseudomonadati</taxon>
        <taxon>Pseudomonadota</taxon>
        <taxon>Gammaproteobacteria</taxon>
        <taxon>Chromatiales</taxon>
        <taxon>Ectothiorhodospiraceae</taxon>
        <taxon>Thiogranum</taxon>
    </lineage>
</organism>
<dbReference type="GO" id="GO:0009279">
    <property type="term" value="C:cell outer membrane"/>
    <property type="evidence" value="ECO:0007669"/>
    <property type="project" value="UniProtKB-SubCell"/>
</dbReference>
<evidence type="ECO:0000256" key="6">
    <source>
        <dbReference type="ARBA" id="ARBA00013278"/>
    </source>
</evidence>
<feature type="binding site" description="in dimeric form" evidence="19">
    <location>
        <position position="265"/>
    </location>
    <ligand>
        <name>Ca(2+)</name>
        <dbReference type="ChEBI" id="CHEBI:29108"/>
        <label>1</label>
    </ligand>
</feature>
<comment type="caution">
    <text evidence="21">The sequence shown here is derived from an EMBL/GenBank/DDBJ whole genome shotgun (WGS) entry which is preliminary data.</text>
</comment>
<feature type="binding site" description="in dimeric form" evidence="19">
    <location>
        <position position="184"/>
    </location>
    <ligand>
        <name>Ca(2+)</name>
        <dbReference type="ChEBI" id="CHEBI:29108"/>
        <label>1</label>
    </ligand>
</feature>
<name>A0A4R1H7T1_9GAMM</name>
<dbReference type="EC" id="3.1.1.32" evidence="5 20"/>
<dbReference type="InterPro" id="IPR003187">
    <property type="entry name" value="PLipase_A1"/>
</dbReference>
<dbReference type="AlphaFoldDB" id="A0A4R1H7T1"/>
<evidence type="ECO:0000256" key="10">
    <source>
        <dbReference type="ARBA" id="ARBA00022723"/>
    </source>
</evidence>
<dbReference type="PRINTS" id="PR01486">
    <property type="entry name" value="PHPHLIPASEA1"/>
</dbReference>
<keyword evidence="13 19" id="KW-0106">Calcium</keyword>
<comment type="similarity">
    <text evidence="3 20">Belongs to the phospholipase A1 family.</text>
</comment>
<comment type="cofactor">
    <cofactor evidence="20">
        <name>Ca(2+)</name>
        <dbReference type="ChEBI" id="CHEBI:29108"/>
    </cofactor>
    <text evidence="20">Binds 1 Ca(2+) ion per monomer. In the dimeric form the Ca(2+) is bound by different amino acids with binding of each Ca(2+) shared with ligands coming from each monomer. The Ca(2+) ion may have a role in catalysis.</text>
</comment>
<evidence type="ECO:0000256" key="5">
    <source>
        <dbReference type="ARBA" id="ARBA00013179"/>
    </source>
</evidence>
<protein>
    <recommendedName>
        <fullName evidence="7 20">Phospholipase A1</fullName>
        <ecNumber evidence="5 20">3.1.1.32</ecNumber>
        <ecNumber evidence="6 20">3.1.1.4</ecNumber>
    </recommendedName>
    <alternativeName>
        <fullName evidence="20">Phosphatidylcholine 1-acylhydrolase</fullName>
    </alternativeName>
</protein>
<dbReference type="CDD" id="cd00541">
    <property type="entry name" value="OMPLA"/>
    <property type="match status" value="1"/>
</dbReference>
<evidence type="ECO:0000256" key="2">
    <source>
        <dbReference type="ARBA" id="ARBA00001604"/>
    </source>
</evidence>
<dbReference type="PANTHER" id="PTHR40457">
    <property type="entry name" value="PHOSPHOLIPASE A1"/>
    <property type="match status" value="1"/>
</dbReference>
<dbReference type="GO" id="GO:0016042">
    <property type="term" value="P:lipid catabolic process"/>
    <property type="evidence" value="ECO:0007669"/>
    <property type="project" value="UniProtKB-KW"/>
</dbReference>
<comment type="subcellular location">
    <subcellularLocation>
        <location evidence="20">Cell outer membrane</location>
        <topology evidence="20">Multi-pass membrane protein</topology>
    </subcellularLocation>
    <text evidence="20">One of the very few enzymes located there.</text>
</comment>
<keyword evidence="15 20" id="KW-0443">Lipid metabolism</keyword>
<evidence type="ECO:0000256" key="8">
    <source>
        <dbReference type="ARBA" id="ARBA00022452"/>
    </source>
</evidence>
<dbReference type="GO" id="GO:0005509">
    <property type="term" value="F:calcium ion binding"/>
    <property type="evidence" value="ECO:0007669"/>
    <property type="project" value="TreeGrafter"/>
</dbReference>
<feature type="signal peptide" evidence="20">
    <location>
        <begin position="1"/>
        <end position="34"/>
    </location>
</feature>
<evidence type="ECO:0000256" key="7">
    <source>
        <dbReference type="ARBA" id="ARBA00021726"/>
    </source>
</evidence>
<feature type="binding site" description="in dimeric form" evidence="19">
    <location>
        <position position="230"/>
    </location>
    <ligand>
        <name>Ca(2+)</name>
        <dbReference type="ChEBI" id="CHEBI:29108"/>
        <label>1</label>
    </ligand>
</feature>
<evidence type="ECO:0000256" key="12">
    <source>
        <dbReference type="ARBA" id="ARBA00022801"/>
    </source>
</evidence>
<proteinExistence type="inferred from homology"/>
<gene>
    <name evidence="21" type="ORF">DFR30_1140</name>
</gene>
<evidence type="ECO:0000256" key="13">
    <source>
        <dbReference type="ARBA" id="ARBA00022837"/>
    </source>
</evidence>
<dbReference type="EC" id="3.1.1.4" evidence="6 20"/>
<keyword evidence="12 20" id="KW-0378">Hydrolase</keyword>
<evidence type="ECO:0000256" key="9">
    <source>
        <dbReference type="ARBA" id="ARBA00022692"/>
    </source>
</evidence>
<dbReference type="OrthoDB" id="188433at2"/>
<evidence type="ECO:0000256" key="16">
    <source>
        <dbReference type="ARBA" id="ARBA00023136"/>
    </source>
</evidence>
<evidence type="ECO:0000256" key="14">
    <source>
        <dbReference type="ARBA" id="ARBA00022963"/>
    </source>
</evidence>
<dbReference type="Pfam" id="PF02253">
    <property type="entry name" value="PLA1"/>
    <property type="match status" value="1"/>
</dbReference>
<evidence type="ECO:0000256" key="17">
    <source>
        <dbReference type="ARBA" id="ARBA00023237"/>
    </source>
</evidence>
<keyword evidence="10 19" id="KW-0479">Metal-binding</keyword>
<evidence type="ECO:0000256" key="20">
    <source>
        <dbReference type="RuleBase" id="RU366027"/>
    </source>
</evidence>
<evidence type="ECO:0000256" key="18">
    <source>
        <dbReference type="PIRSR" id="PIRSR603187-1"/>
    </source>
</evidence>
<keyword evidence="22" id="KW-1185">Reference proteome</keyword>
<evidence type="ECO:0000313" key="22">
    <source>
        <dbReference type="Proteomes" id="UP000295707"/>
    </source>
</evidence>
<evidence type="ECO:0000256" key="3">
    <source>
        <dbReference type="ARBA" id="ARBA00010525"/>
    </source>
</evidence>
<reference evidence="21 22" key="1">
    <citation type="submission" date="2019-03" db="EMBL/GenBank/DDBJ databases">
        <title>Genomic Encyclopedia of Type Strains, Phase IV (KMG-IV): sequencing the most valuable type-strain genomes for metagenomic binning, comparative biology and taxonomic classification.</title>
        <authorList>
            <person name="Goeker M."/>
        </authorList>
    </citation>
    <scope>NUCLEOTIDE SEQUENCE [LARGE SCALE GENOMIC DNA]</scope>
    <source>
        <strain evidence="21 22">DSM 19610</strain>
    </source>
</reference>
<comment type="catalytic activity">
    <reaction evidence="1 20">
        <text>a 1,2-diacyl-sn-glycero-3-phosphocholine + H2O = a 2-acyl-sn-glycero-3-phosphocholine + a fatty acid + H(+)</text>
        <dbReference type="Rhea" id="RHEA:18689"/>
        <dbReference type="ChEBI" id="CHEBI:15377"/>
        <dbReference type="ChEBI" id="CHEBI:15378"/>
        <dbReference type="ChEBI" id="CHEBI:28868"/>
        <dbReference type="ChEBI" id="CHEBI:57643"/>
        <dbReference type="ChEBI" id="CHEBI:57875"/>
        <dbReference type="EC" id="3.1.1.32"/>
    </reaction>
</comment>
<dbReference type="InterPro" id="IPR036541">
    <property type="entry name" value="PLipase_A1_sf"/>
</dbReference>
<keyword evidence="9" id="KW-0812">Transmembrane</keyword>
<keyword evidence="16" id="KW-0472">Membrane</keyword>
<comment type="function">
    <text evidence="20">Hydrolysis of phosphatidylcholine with phospholipase A2 (EC 3.1.1.4) and phospholipase A1 (EC 3.1.1.32) activities.</text>
</comment>
<accession>A0A4R1H7T1</accession>
<evidence type="ECO:0000256" key="4">
    <source>
        <dbReference type="ARBA" id="ARBA00011702"/>
    </source>
</evidence>
<evidence type="ECO:0000313" key="21">
    <source>
        <dbReference type="EMBL" id="TCK17887.1"/>
    </source>
</evidence>
<dbReference type="EMBL" id="SMFX01000001">
    <property type="protein sequence ID" value="TCK17887.1"/>
    <property type="molecule type" value="Genomic_DNA"/>
</dbReference>
<dbReference type="GO" id="GO:0004623">
    <property type="term" value="F:phospholipase A2 activity"/>
    <property type="evidence" value="ECO:0007669"/>
    <property type="project" value="UniProtKB-EC"/>
</dbReference>
<dbReference type="SUPFAM" id="SSF56931">
    <property type="entry name" value="Outer membrane phospholipase A (OMPLA)"/>
    <property type="match status" value="1"/>
</dbReference>
<dbReference type="PANTHER" id="PTHR40457:SF1">
    <property type="entry name" value="PHOSPHOLIPASE A1"/>
    <property type="match status" value="1"/>
</dbReference>
<comment type="subunit">
    <text evidence="4 20">Homodimer; dimerization is reversible, and the dimeric form is the active one.</text>
</comment>
<dbReference type="Proteomes" id="UP000295707">
    <property type="component" value="Unassembled WGS sequence"/>
</dbReference>
<keyword evidence="14 20" id="KW-0442">Lipid degradation</keyword>
<evidence type="ECO:0000256" key="19">
    <source>
        <dbReference type="PIRSR" id="PIRSR603187-2"/>
    </source>
</evidence>
<feature type="active site" description="Proton acceptor" evidence="18">
    <location>
        <position position="220"/>
    </location>
</feature>
<keyword evidence="17 20" id="KW-0998">Cell outer membrane</keyword>
<evidence type="ECO:0000256" key="11">
    <source>
        <dbReference type="ARBA" id="ARBA00022729"/>
    </source>
</evidence>
<keyword evidence="11 20" id="KW-0732">Signal</keyword>